<comment type="caution">
    <text evidence="8">The sequence shown here is derived from an EMBL/GenBank/DDBJ whole genome shotgun (WGS) entry which is preliminary data.</text>
</comment>
<dbReference type="Gene3D" id="3.40.50.300">
    <property type="entry name" value="P-loop containing nucleotide triphosphate hydrolases"/>
    <property type="match status" value="2"/>
</dbReference>
<dbReference type="InterPro" id="IPR027417">
    <property type="entry name" value="P-loop_NTPase"/>
</dbReference>
<evidence type="ECO:0000256" key="2">
    <source>
        <dbReference type="ARBA" id="ARBA00022741"/>
    </source>
</evidence>
<keyword evidence="2" id="KW-0547">Nucleotide-binding</keyword>
<dbReference type="eggNOG" id="COG0488">
    <property type="taxonomic scope" value="Bacteria"/>
</dbReference>
<dbReference type="GO" id="GO:0005524">
    <property type="term" value="F:ATP binding"/>
    <property type="evidence" value="ECO:0007669"/>
    <property type="project" value="UniProtKB-KW"/>
</dbReference>
<evidence type="ECO:0000313" key="8">
    <source>
        <dbReference type="EMBL" id="EFY07382.1"/>
    </source>
</evidence>
<dbReference type="OrthoDB" id="9808609at2"/>
<dbReference type="Pfam" id="PF00005">
    <property type="entry name" value="ABC_tran"/>
    <property type="match status" value="2"/>
</dbReference>
<dbReference type="RefSeq" id="WP_009142962.1">
    <property type="nucleotide sequence ID" value="NZ_GL830973.1"/>
</dbReference>
<dbReference type="FunFam" id="3.40.50.300:FF:002053">
    <property type="entry name" value="ABC transporter ATP-binding protein"/>
    <property type="match status" value="1"/>
</dbReference>
<keyword evidence="3 8" id="KW-0067">ATP-binding</keyword>
<dbReference type="InterPro" id="IPR032781">
    <property type="entry name" value="ABC_tran_Xtn"/>
</dbReference>
<evidence type="ECO:0000256" key="4">
    <source>
        <dbReference type="ARBA" id="ARBA00061571"/>
    </source>
</evidence>
<keyword evidence="1" id="KW-0677">Repeat</keyword>
<name>E8LJB1_SUCHY</name>
<proteinExistence type="inferred from homology"/>
<dbReference type="InterPro" id="IPR050611">
    <property type="entry name" value="ABCF"/>
</dbReference>
<keyword evidence="9" id="KW-1185">Reference proteome</keyword>
<dbReference type="PANTHER" id="PTHR19211:SF14">
    <property type="entry name" value="ATP-BINDING CASSETTE SUB-FAMILY F MEMBER 1"/>
    <property type="match status" value="1"/>
</dbReference>
<dbReference type="GO" id="GO:0016887">
    <property type="term" value="F:ATP hydrolysis activity"/>
    <property type="evidence" value="ECO:0007669"/>
    <property type="project" value="InterPro"/>
</dbReference>
<dbReference type="Proteomes" id="UP000018458">
    <property type="component" value="Unassembled WGS sequence"/>
</dbReference>
<feature type="coiled-coil region" evidence="6">
    <location>
        <begin position="561"/>
        <end position="637"/>
    </location>
</feature>
<evidence type="ECO:0000313" key="9">
    <source>
        <dbReference type="Proteomes" id="UP000018458"/>
    </source>
</evidence>
<reference evidence="8 9" key="1">
    <citation type="submission" date="2011-01" db="EMBL/GenBank/DDBJ databases">
        <authorList>
            <person name="Weinstock G."/>
            <person name="Sodergren E."/>
            <person name="Clifton S."/>
            <person name="Fulton L."/>
            <person name="Fulton B."/>
            <person name="Courtney L."/>
            <person name="Fronick C."/>
            <person name="Harrison M."/>
            <person name="Strong C."/>
            <person name="Farmer C."/>
            <person name="Delahaunty K."/>
            <person name="Markovic C."/>
            <person name="Hall O."/>
            <person name="Minx P."/>
            <person name="Tomlinson C."/>
            <person name="Mitreva M."/>
            <person name="Hou S."/>
            <person name="Chen J."/>
            <person name="Wollam A."/>
            <person name="Pepin K.H."/>
            <person name="Johnson M."/>
            <person name="Bhonagiri V."/>
            <person name="Zhang X."/>
            <person name="Suruliraj S."/>
            <person name="Warren W."/>
            <person name="Chinwalla A."/>
            <person name="Mardis E.R."/>
            <person name="Wilson R.K."/>
        </authorList>
    </citation>
    <scope>NUCLEOTIDE SEQUENCE [LARGE SCALE GENOMIC DNA]</scope>
    <source>
        <strain evidence="9">DSM 22608 / JCM 16073 / KCTC 15190 / YIT 12066</strain>
    </source>
</reference>
<dbReference type="InterPro" id="IPR017871">
    <property type="entry name" value="ABC_transporter-like_CS"/>
</dbReference>
<dbReference type="InterPro" id="IPR003593">
    <property type="entry name" value="AAA+_ATPase"/>
</dbReference>
<dbReference type="AlphaFoldDB" id="E8LJB1"/>
<keyword evidence="6" id="KW-0175">Coiled coil</keyword>
<dbReference type="FunFam" id="3.40.50.300:FF:000011">
    <property type="entry name" value="Putative ABC transporter ATP-binding component"/>
    <property type="match status" value="1"/>
</dbReference>
<organism evidence="8 9">
    <name type="scientific">Succinatimonas hippei (strain DSM 22608 / JCM 16073 / KCTC 15190 / YIT 12066)</name>
    <dbReference type="NCBI Taxonomy" id="762983"/>
    <lineage>
        <taxon>Bacteria</taxon>
        <taxon>Pseudomonadati</taxon>
        <taxon>Pseudomonadota</taxon>
        <taxon>Gammaproteobacteria</taxon>
        <taxon>Aeromonadales</taxon>
        <taxon>Succinivibrionaceae</taxon>
        <taxon>Succinatimonas</taxon>
    </lineage>
</organism>
<feature type="domain" description="ABC transporter" evidence="7">
    <location>
        <begin position="2"/>
        <end position="246"/>
    </location>
</feature>
<dbReference type="EMBL" id="AEVO01000036">
    <property type="protein sequence ID" value="EFY07382.1"/>
    <property type="molecule type" value="Genomic_DNA"/>
</dbReference>
<protein>
    <recommendedName>
        <fullName evidence="5">Probable ATP-binding protein YheS</fullName>
    </recommendedName>
</protein>
<dbReference type="PROSITE" id="PS50893">
    <property type="entry name" value="ABC_TRANSPORTER_2"/>
    <property type="match status" value="2"/>
</dbReference>
<dbReference type="SMART" id="SM00382">
    <property type="entry name" value="AAA"/>
    <property type="match status" value="2"/>
</dbReference>
<dbReference type="SUPFAM" id="SSF52540">
    <property type="entry name" value="P-loop containing nucleoside triphosphate hydrolases"/>
    <property type="match status" value="2"/>
</dbReference>
<dbReference type="HOGENOM" id="CLU_000604_36_0_6"/>
<dbReference type="PANTHER" id="PTHR19211">
    <property type="entry name" value="ATP-BINDING TRANSPORT PROTEIN-RELATED"/>
    <property type="match status" value="1"/>
</dbReference>
<sequence>MITLNDITLMRGSKVLIEHTSAQISDGHKVGIIGRNGCGKSSLFAAILGDLAPELGSIGVPKNIKIAYVEQQTPALDISALDYVMQGDKEVMRLFEDKKIALENGNGEKAALIEDELGIAGAWTLKPRSEELLHGLGFSQEEIFHAVKEFSGGWRMRLNLARALILNSDLLLLDEPTNHLDLDTVLFLESYLKSYKGTILCISHDRDFLDCFCTDILHFESGKIVMYTGNYSDYERLRAERIKAEKASRKKEEAILSHMQAFVDRFRYKATKAKQAQSLIKAINRMQLTAVTQEESPFSFSFPEPERTPAVIASFDKVNAGYNEQAPVLKNINLSILSGDRIGLLGRNGQGKSTLIKTLCSAISPLTGTVTLGKGIKIGYFAQQELESLDPNLTALEHLQRIDPNAREKDLRSFLGSFAFSGDKATAKVSTMSGGEQARLALSIIAFEKPNLLLLDEPTNHLDLEMREALSIALASYPGALVLVSHDRHLLEAIADKLWLVDNHKVSEFSGDLDDYKNYLDEQRKLLNHNENASKINITLSNKSFKSKEDKRKEANIRALLRPLKQKIEKIERELEQIKNRMAEIESILADSSIYNVEHKAELENLLKERGTLISNQEELEVNYLLELENLENKEKELHAC</sequence>
<dbReference type="CDD" id="cd03221">
    <property type="entry name" value="ABCF_EF-3"/>
    <property type="match status" value="2"/>
</dbReference>
<dbReference type="InterPro" id="IPR003439">
    <property type="entry name" value="ABC_transporter-like_ATP-bd"/>
</dbReference>
<dbReference type="PROSITE" id="PS00211">
    <property type="entry name" value="ABC_TRANSPORTER_1"/>
    <property type="match status" value="2"/>
</dbReference>
<comment type="similarity">
    <text evidence="4">Belongs to the ABC transporter superfamily. ABCF family. YheS subfamily.</text>
</comment>
<evidence type="ECO:0000259" key="7">
    <source>
        <dbReference type="PROSITE" id="PS50893"/>
    </source>
</evidence>
<evidence type="ECO:0000256" key="6">
    <source>
        <dbReference type="SAM" id="Coils"/>
    </source>
</evidence>
<feature type="domain" description="ABC transporter" evidence="7">
    <location>
        <begin position="313"/>
        <end position="528"/>
    </location>
</feature>
<evidence type="ECO:0000256" key="3">
    <source>
        <dbReference type="ARBA" id="ARBA00022840"/>
    </source>
</evidence>
<evidence type="ECO:0000256" key="5">
    <source>
        <dbReference type="ARBA" id="ARBA00069073"/>
    </source>
</evidence>
<gene>
    <name evidence="8" type="ORF">HMPREF9444_00749</name>
</gene>
<evidence type="ECO:0000256" key="1">
    <source>
        <dbReference type="ARBA" id="ARBA00022737"/>
    </source>
</evidence>
<accession>E8LJB1</accession>
<dbReference type="STRING" id="762983.HMPREF9444_00749"/>
<dbReference type="Pfam" id="PF12848">
    <property type="entry name" value="ABC_tran_Xtn"/>
    <property type="match status" value="1"/>
</dbReference>